<proteinExistence type="predicted"/>
<feature type="transmembrane region" description="Helical" evidence="1">
    <location>
        <begin position="69"/>
        <end position="92"/>
    </location>
</feature>
<evidence type="ECO:0000313" key="2">
    <source>
        <dbReference type="EMBL" id="KZT51433.1"/>
    </source>
</evidence>
<keyword evidence="1" id="KW-0472">Membrane</keyword>
<dbReference type="AlphaFoldDB" id="A0A165CUT1"/>
<name>A0A165CUT1_9BASI</name>
<dbReference type="EMBL" id="KV424108">
    <property type="protein sequence ID" value="KZT51433.1"/>
    <property type="molecule type" value="Genomic_DNA"/>
</dbReference>
<evidence type="ECO:0000313" key="3">
    <source>
        <dbReference type="Proteomes" id="UP000076842"/>
    </source>
</evidence>
<keyword evidence="3" id="KW-1185">Reference proteome</keyword>
<gene>
    <name evidence="2" type="ORF">CALCODRAFT_521380</name>
</gene>
<feature type="transmembrane region" description="Helical" evidence="1">
    <location>
        <begin position="31"/>
        <end position="57"/>
    </location>
</feature>
<dbReference type="OrthoDB" id="10578507at2759"/>
<sequence length="235" mass="26398">MSTTENRNAARSAPHAYSIYWSSPLFGQYGATFIIVLNVTFFLPIVASFLLLVLNFVESYENRPAADWLWGFIWNAWVELITFPFLAIWYGFVMSADEGPTAAFCCTLWCGCPAILIKGCLWSLSFVARYSQLGLTASVWDIPSNIETLTPVISYSATVFELIRNLVVGLAYTSGGCDMLLGFWILFLLLIKVLSPVMVCYEEWTKPKSEQGVLPYSWNRYAPVPADTVELPHLV</sequence>
<accession>A0A165CUT1</accession>
<protein>
    <submittedName>
        <fullName evidence="2">Uncharacterized protein</fullName>
    </submittedName>
</protein>
<dbReference type="InParanoid" id="A0A165CUT1"/>
<dbReference type="Proteomes" id="UP000076842">
    <property type="component" value="Unassembled WGS sequence"/>
</dbReference>
<keyword evidence="1" id="KW-1133">Transmembrane helix</keyword>
<reference evidence="2 3" key="1">
    <citation type="journal article" date="2016" name="Mol. Biol. Evol.">
        <title>Comparative Genomics of Early-Diverging Mushroom-Forming Fungi Provides Insights into the Origins of Lignocellulose Decay Capabilities.</title>
        <authorList>
            <person name="Nagy L.G."/>
            <person name="Riley R."/>
            <person name="Tritt A."/>
            <person name="Adam C."/>
            <person name="Daum C."/>
            <person name="Floudas D."/>
            <person name="Sun H."/>
            <person name="Yadav J.S."/>
            <person name="Pangilinan J."/>
            <person name="Larsson K.H."/>
            <person name="Matsuura K."/>
            <person name="Barry K."/>
            <person name="Labutti K."/>
            <person name="Kuo R."/>
            <person name="Ohm R.A."/>
            <person name="Bhattacharya S.S."/>
            <person name="Shirouzu T."/>
            <person name="Yoshinaga Y."/>
            <person name="Martin F.M."/>
            <person name="Grigoriev I.V."/>
            <person name="Hibbett D.S."/>
        </authorList>
    </citation>
    <scope>NUCLEOTIDE SEQUENCE [LARGE SCALE GENOMIC DNA]</scope>
    <source>
        <strain evidence="2 3">HHB12733</strain>
    </source>
</reference>
<organism evidence="2 3">
    <name type="scientific">Calocera cornea HHB12733</name>
    <dbReference type="NCBI Taxonomy" id="1353952"/>
    <lineage>
        <taxon>Eukaryota</taxon>
        <taxon>Fungi</taxon>
        <taxon>Dikarya</taxon>
        <taxon>Basidiomycota</taxon>
        <taxon>Agaricomycotina</taxon>
        <taxon>Dacrymycetes</taxon>
        <taxon>Dacrymycetales</taxon>
        <taxon>Dacrymycetaceae</taxon>
        <taxon>Calocera</taxon>
    </lineage>
</organism>
<evidence type="ECO:0000256" key="1">
    <source>
        <dbReference type="SAM" id="Phobius"/>
    </source>
</evidence>
<keyword evidence="1" id="KW-0812">Transmembrane</keyword>